<feature type="compositionally biased region" description="Basic and acidic residues" evidence="1">
    <location>
        <begin position="181"/>
        <end position="190"/>
    </location>
</feature>
<keyword evidence="2" id="KW-0472">Membrane</keyword>
<reference evidence="4 5" key="1">
    <citation type="submission" date="2020-08" db="EMBL/GenBank/DDBJ databases">
        <title>Novel species isolated from subtropical streams in China.</title>
        <authorList>
            <person name="Lu H."/>
        </authorList>
    </citation>
    <scope>NUCLEOTIDE SEQUENCE [LARGE SCALE GENOMIC DNA]</scope>
    <source>
        <strain evidence="4 5">KACC 16656</strain>
    </source>
</reference>
<evidence type="ECO:0000259" key="3">
    <source>
        <dbReference type="Pfam" id="PF25800"/>
    </source>
</evidence>
<accession>A0ABR6X9I2</accession>
<dbReference type="Proteomes" id="UP000648257">
    <property type="component" value="Unassembled WGS sequence"/>
</dbReference>
<evidence type="ECO:0000256" key="1">
    <source>
        <dbReference type="SAM" id="MobiDB-lite"/>
    </source>
</evidence>
<protein>
    <recommendedName>
        <fullName evidence="3">FimV N-terminal domain-containing protein</fullName>
    </recommendedName>
</protein>
<dbReference type="InterPro" id="IPR057840">
    <property type="entry name" value="FimV_N"/>
</dbReference>
<keyword evidence="2" id="KW-1133">Transmembrane helix</keyword>
<dbReference type="RefSeq" id="WP_186924550.1">
    <property type="nucleotide sequence ID" value="NZ_JACOFW010000035.1"/>
</dbReference>
<sequence>MKRHMFVKESIISRLFNFLILNILFAAFSLGVALQAFALGLGEMRVKSALGQSLLVHADVVGAETEQINPTCLRAKVVTVDGIFIANAIITMHQNAKQRALSFSTRQAMNEPAINLIIDIGCETQLHREFSILLDPPEAIPGMANMSRDDSPFGVVPSNASIKAEPAFTTGKSNNRNPKKTQPEKPDNHSDTISQVADVSKKSEGKRRKAPSASRDVLKLSDDIVMPAPSQGLRMSDVLSSDAGQQLIENMQELRAAQARMAAILRDDPQAASSTPTITPEVKIENSKEIASLKQETEQLRKQNLVDKAALSKLQDKSVFDFWLISLAIIAILAIAIVLFLLVYIRRNLSGKNDTWWEGEEEALSAQPEKIEDVINNLQSSYDTKSAAVASSSGALNKRNSSPVAADGIKDVNSDLTPSQAMFENSSFHRTPTLEETNSSIFNFFAPRGNSVKVEEISDVTQEAEFWISMNDPQRAIEILAAQEQVEQPDSPVPWLFLLDLYRTVKDRNKYDILRDRFIVFFNANIPEFDTDLSQMPSRQLEDFPHLMQKICDGWNSNGIIPYLESLLVDDREGKRAGFDLPVYRDILMLLGIAHEIDKMMAIERPLREVPELVTTKVPEAKVDADPLEAAEINTIEFETIDFPIMMDKAKN</sequence>
<keyword evidence="5" id="KW-1185">Reference proteome</keyword>
<feature type="domain" description="FimV N-terminal" evidence="3">
    <location>
        <begin position="39"/>
        <end position="137"/>
    </location>
</feature>
<organism evidence="4 5">
    <name type="scientific">Undibacterium seohonense</name>
    <dbReference type="NCBI Taxonomy" id="1344950"/>
    <lineage>
        <taxon>Bacteria</taxon>
        <taxon>Pseudomonadati</taxon>
        <taxon>Pseudomonadota</taxon>
        <taxon>Betaproteobacteria</taxon>
        <taxon>Burkholderiales</taxon>
        <taxon>Oxalobacteraceae</taxon>
        <taxon>Undibacterium</taxon>
    </lineage>
</organism>
<comment type="caution">
    <text evidence="4">The sequence shown here is derived from an EMBL/GenBank/DDBJ whole genome shotgun (WGS) entry which is preliminary data.</text>
</comment>
<dbReference type="Pfam" id="PF25800">
    <property type="entry name" value="FimV_N"/>
    <property type="match status" value="1"/>
</dbReference>
<proteinExistence type="predicted"/>
<dbReference type="EMBL" id="JACOFW010000035">
    <property type="protein sequence ID" value="MBC3809490.1"/>
    <property type="molecule type" value="Genomic_DNA"/>
</dbReference>
<evidence type="ECO:0000313" key="5">
    <source>
        <dbReference type="Proteomes" id="UP000648257"/>
    </source>
</evidence>
<feature type="transmembrane region" description="Helical" evidence="2">
    <location>
        <begin position="322"/>
        <end position="345"/>
    </location>
</feature>
<gene>
    <name evidence="4" type="ORF">H8K52_19290</name>
</gene>
<evidence type="ECO:0000313" key="4">
    <source>
        <dbReference type="EMBL" id="MBC3809490.1"/>
    </source>
</evidence>
<feature type="region of interest" description="Disordered" evidence="1">
    <location>
        <begin position="165"/>
        <end position="215"/>
    </location>
</feature>
<name>A0ABR6X9I2_9BURK</name>
<evidence type="ECO:0000256" key="2">
    <source>
        <dbReference type="SAM" id="Phobius"/>
    </source>
</evidence>
<keyword evidence="2" id="KW-0812">Transmembrane</keyword>